<evidence type="ECO:0000256" key="1">
    <source>
        <dbReference type="ARBA" id="ARBA00001917"/>
    </source>
</evidence>
<dbReference type="STRING" id="563192.HMPREF0179_05118"/>
<dbReference type="HOGENOM" id="CLU_070764_2_0_7"/>
<keyword evidence="7" id="KW-0408">Iron</keyword>
<feature type="domain" description="4Fe-4S ferredoxin-type" evidence="9">
    <location>
        <begin position="31"/>
        <end position="63"/>
    </location>
</feature>
<dbReference type="CDD" id="cd02143">
    <property type="entry name" value="nitroreductase_FeS-like"/>
    <property type="match status" value="1"/>
</dbReference>
<keyword evidence="11" id="KW-1185">Reference proteome</keyword>
<dbReference type="RefSeq" id="WP_016360466.1">
    <property type="nucleotide sequence ID" value="NZ_KE150238.1"/>
</dbReference>
<evidence type="ECO:0000313" key="11">
    <source>
        <dbReference type="Proteomes" id="UP000006034"/>
    </source>
</evidence>
<dbReference type="EMBL" id="ADCP02000001">
    <property type="protein sequence ID" value="EPC05834.1"/>
    <property type="molecule type" value="Genomic_DNA"/>
</dbReference>
<feature type="domain" description="4Fe-4S ferredoxin-type" evidence="9">
    <location>
        <begin position="1"/>
        <end position="30"/>
    </location>
</feature>
<dbReference type="PROSITE" id="PS00198">
    <property type="entry name" value="4FE4S_FER_1"/>
    <property type="match status" value="1"/>
</dbReference>
<dbReference type="SUPFAM" id="SSF55469">
    <property type="entry name" value="FMN-dependent nitroreductase-like"/>
    <property type="match status" value="1"/>
</dbReference>
<evidence type="ECO:0000256" key="2">
    <source>
        <dbReference type="ARBA" id="ARBA00007118"/>
    </source>
</evidence>
<dbReference type="InterPro" id="IPR017900">
    <property type="entry name" value="4Fe4S_Fe_S_CS"/>
</dbReference>
<dbReference type="SUPFAM" id="SSF54862">
    <property type="entry name" value="4Fe-4S ferredoxins"/>
    <property type="match status" value="1"/>
</dbReference>
<reference evidence="10 11" key="1">
    <citation type="submission" date="2010-10" db="EMBL/GenBank/DDBJ databases">
        <authorList>
            <consortium name="The Broad Institute Genome Sequencing Platform"/>
            <person name="Ward D."/>
            <person name="Earl A."/>
            <person name="Feldgarden M."/>
            <person name="Young S.K."/>
            <person name="Gargeya S."/>
            <person name="Zeng Q."/>
            <person name="Alvarado L."/>
            <person name="Berlin A."/>
            <person name="Bochicchio J."/>
            <person name="Chapman S.B."/>
            <person name="Chen Z."/>
            <person name="Freedman E."/>
            <person name="Gellesch M."/>
            <person name="Goldberg J."/>
            <person name="Griggs A."/>
            <person name="Gujja S."/>
            <person name="Heilman E."/>
            <person name="Heiman D."/>
            <person name="Howarth C."/>
            <person name="Mehta T."/>
            <person name="Neiman D."/>
            <person name="Pearson M."/>
            <person name="Roberts A."/>
            <person name="Saif S."/>
            <person name="Shea T."/>
            <person name="Shenoy N."/>
            <person name="Sisk P."/>
            <person name="Stolte C."/>
            <person name="Sykes S."/>
            <person name="White J."/>
            <person name="Yandava C."/>
            <person name="Allen-Vercoe E."/>
            <person name="Sibley C."/>
            <person name="Ambrose C.E."/>
            <person name="Strauss J."/>
            <person name="Daigneault M."/>
            <person name="Haas B."/>
            <person name="Nusbaum C."/>
            <person name="Birren B."/>
        </authorList>
    </citation>
    <scope>NUCLEOTIDE SEQUENCE [LARGE SCALE GENOMIC DNA]</scope>
    <source>
        <strain evidence="10 11">3_1_6</strain>
    </source>
</reference>
<evidence type="ECO:0000256" key="5">
    <source>
        <dbReference type="ARBA" id="ARBA00022723"/>
    </source>
</evidence>
<evidence type="ECO:0000256" key="3">
    <source>
        <dbReference type="ARBA" id="ARBA00022630"/>
    </source>
</evidence>
<dbReference type="PANTHER" id="PTHR43673">
    <property type="entry name" value="NAD(P)H NITROREDUCTASE YDGI-RELATED"/>
    <property type="match status" value="1"/>
</dbReference>
<dbReference type="Pfam" id="PF12838">
    <property type="entry name" value="Fer4_7"/>
    <property type="match status" value="1"/>
</dbReference>
<organism evidence="10 11">
    <name type="scientific">Bilophila wadsworthia (strain 3_1_6)</name>
    <dbReference type="NCBI Taxonomy" id="563192"/>
    <lineage>
        <taxon>Bacteria</taxon>
        <taxon>Pseudomonadati</taxon>
        <taxon>Thermodesulfobacteriota</taxon>
        <taxon>Desulfovibrionia</taxon>
        <taxon>Desulfovibrionales</taxon>
        <taxon>Desulfovibrionaceae</taxon>
        <taxon>Bilophila</taxon>
    </lineage>
</organism>
<keyword evidence="5" id="KW-0479">Metal-binding</keyword>
<dbReference type="InterPro" id="IPR000415">
    <property type="entry name" value="Nitroreductase-like"/>
</dbReference>
<dbReference type="Proteomes" id="UP000006034">
    <property type="component" value="Unassembled WGS sequence"/>
</dbReference>
<sequence>MFFTVDATACRHCGLCAAGCVCGLLTPGPNGMPYVEPDRESLCVHCGHCAAVCPEGAITLDGIAPDKLEGADPPVPAFMVQHLLKTRRAIRNFQPSAIDNVLLDEVLSLAAYAPTAHNARQVSYIVINGRDKVEKLLHATVRLMEEHHFYPNHTKNVRNGHDTLFRGAPCLILIHAPERILSETDCATAACYLELAFPSFHLGSCWAGMLIEACAYGLPAEIQLPKGHKLYAALMVGKPAVAYKRIPFRTPPEIIRAS</sequence>
<evidence type="ECO:0000256" key="6">
    <source>
        <dbReference type="ARBA" id="ARBA00023002"/>
    </source>
</evidence>
<evidence type="ECO:0000259" key="9">
    <source>
        <dbReference type="PROSITE" id="PS51379"/>
    </source>
</evidence>
<evidence type="ECO:0000256" key="4">
    <source>
        <dbReference type="ARBA" id="ARBA00022643"/>
    </source>
</evidence>
<dbReference type="GO" id="GO:0046872">
    <property type="term" value="F:metal ion binding"/>
    <property type="evidence" value="ECO:0007669"/>
    <property type="project" value="UniProtKB-KW"/>
</dbReference>
<keyword evidence="6" id="KW-0560">Oxidoreductase</keyword>
<comment type="cofactor">
    <cofactor evidence="1">
        <name>FMN</name>
        <dbReference type="ChEBI" id="CHEBI:58210"/>
    </cofactor>
</comment>
<dbReference type="InterPro" id="IPR017896">
    <property type="entry name" value="4Fe4S_Fe-S-bd"/>
</dbReference>
<protein>
    <recommendedName>
        <fullName evidence="9">4Fe-4S ferredoxin-type domain-containing protein</fullName>
    </recommendedName>
</protein>
<dbReference type="PROSITE" id="PS51379">
    <property type="entry name" value="4FE4S_FER_2"/>
    <property type="match status" value="2"/>
</dbReference>
<keyword evidence="3" id="KW-0285">Flavoprotein</keyword>
<comment type="similarity">
    <text evidence="2">Belongs to the nitroreductase family.</text>
</comment>
<name>S2LKS0_BILW3</name>
<reference evidence="10 11" key="2">
    <citation type="submission" date="2013-04" db="EMBL/GenBank/DDBJ databases">
        <title>The Genome Sequence of Bilophila wadsworthia 3_1_6.</title>
        <authorList>
            <consortium name="The Broad Institute Genomics Platform"/>
            <person name="Earl A."/>
            <person name="Ward D."/>
            <person name="Feldgarden M."/>
            <person name="Gevers D."/>
            <person name="Sibley C."/>
            <person name="Strauss J."/>
            <person name="Allen-Vercoe E."/>
            <person name="Walker B."/>
            <person name="Young S."/>
            <person name="Zeng Q."/>
            <person name="Gargeya S."/>
            <person name="Fitzgerald M."/>
            <person name="Haas B."/>
            <person name="Abouelleil A."/>
            <person name="Allen A.W."/>
            <person name="Alvarado L."/>
            <person name="Arachchi H.M."/>
            <person name="Berlin A.M."/>
            <person name="Chapman S.B."/>
            <person name="Gainer-Dewar J."/>
            <person name="Goldberg J."/>
            <person name="Griggs A."/>
            <person name="Gujja S."/>
            <person name="Hansen M."/>
            <person name="Howarth C."/>
            <person name="Imamovic A."/>
            <person name="Ireland A."/>
            <person name="Larimer J."/>
            <person name="McCowan C."/>
            <person name="Murphy C."/>
            <person name="Pearson M."/>
            <person name="Poon T.W."/>
            <person name="Priest M."/>
            <person name="Roberts A."/>
            <person name="Saif S."/>
            <person name="Shea T."/>
            <person name="Sisk P."/>
            <person name="Sykes S."/>
            <person name="Wortman J."/>
            <person name="Nusbaum C."/>
            <person name="Birren B."/>
        </authorList>
    </citation>
    <scope>NUCLEOTIDE SEQUENCE [LARGE SCALE GENOMIC DNA]</scope>
    <source>
        <strain evidence="10 11">3_1_6</strain>
    </source>
</reference>
<dbReference type="GO" id="GO:0016491">
    <property type="term" value="F:oxidoreductase activity"/>
    <property type="evidence" value="ECO:0007669"/>
    <property type="project" value="UniProtKB-KW"/>
</dbReference>
<dbReference type="AlphaFoldDB" id="S2LKS0"/>
<dbReference type="InterPro" id="IPR029479">
    <property type="entry name" value="Nitroreductase"/>
</dbReference>
<dbReference type="Pfam" id="PF00881">
    <property type="entry name" value="Nitroreductase"/>
    <property type="match status" value="1"/>
</dbReference>
<dbReference type="PANTHER" id="PTHR43673:SF2">
    <property type="entry name" value="NITROREDUCTASE"/>
    <property type="match status" value="1"/>
</dbReference>
<dbReference type="Gene3D" id="3.40.109.10">
    <property type="entry name" value="NADH Oxidase"/>
    <property type="match status" value="1"/>
</dbReference>
<evidence type="ECO:0000256" key="7">
    <source>
        <dbReference type="ARBA" id="ARBA00023004"/>
    </source>
</evidence>
<comment type="caution">
    <text evidence="10">The sequence shown here is derived from an EMBL/GenBank/DDBJ whole genome shotgun (WGS) entry which is preliminary data.</text>
</comment>
<gene>
    <name evidence="10" type="ORF">HMPREF0179_05118</name>
</gene>
<dbReference type="GeneID" id="78087713"/>
<evidence type="ECO:0000313" key="10">
    <source>
        <dbReference type="EMBL" id="EPC05834.1"/>
    </source>
</evidence>
<dbReference type="GO" id="GO:0051536">
    <property type="term" value="F:iron-sulfur cluster binding"/>
    <property type="evidence" value="ECO:0007669"/>
    <property type="project" value="UniProtKB-KW"/>
</dbReference>
<dbReference type="eggNOG" id="COG0778">
    <property type="taxonomic scope" value="Bacteria"/>
</dbReference>
<dbReference type="OrthoDB" id="368873at2"/>
<accession>S2LKS0</accession>
<keyword evidence="4" id="KW-0288">FMN</keyword>
<dbReference type="Gene3D" id="3.30.70.20">
    <property type="match status" value="1"/>
</dbReference>
<proteinExistence type="inferred from homology"/>
<dbReference type="eggNOG" id="COG1145">
    <property type="taxonomic scope" value="Bacteria"/>
</dbReference>
<keyword evidence="8" id="KW-0411">Iron-sulfur</keyword>
<evidence type="ECO:0000256" key="8">
    <source>
        <dbReference type="ARBA" id="ARBA00023014"/>
    </source>
</evidence>